<accession>A0AAD8CS91</accession>
<dbReference type="AlphaFoldDB" id="A0AAD8CS91"/>
<proteinExistence type="inferred from homology"/>
<evidence type="ECO:0000313" key="8">
    <source>
        <dbReference type="Proteomes" id="UP001230051"/>
    </source>
</evidence>
<evidence type="ECO:0000256" key="6">
    <source>
        <dbReference type="ARBA" id="ARBA00040755"/>
    </source>
</evidence>
<evidence type="ECO:0000256" key="5">
    <source>
        <dbReference type="ARBA" id="ARBA00037673"/>
    </source>
</evidence>
<organism evidence="7 8">
    <name type="scientific">Acipenser oxyrinchus oxyrinchus</name>
    <dbReference type="NCBI Taxonomy" id="40147"/>
    <lineage>
        <taxon>Eukaryota</taxon>
        <taxon>Metazoa</taxon>
        <taxon>Chordata</taxon>
        <taxon>Craniata</taxon>
        <taxon>Vertebrata</taxon>
        <taxon>Euteleostomi</taxon>
        <taxon>Actinopterygii</taxon>
        <taxon>Chondrostei</taxon>
        <taxon>Acipenseriformes</taxon>
        <taxon>Acipenseridae</taxon>
        <taxon>Acipenser</taxon>
    </lineage>
</organism>
<dbReference type="Pfam" id="PF04832">
    <property type="entry name" value="SOUL"/>
    <property type="match status" value="1"/>
</dbReference>
<dbReference type="PANTHER" id="PTHR11220:SF22">
    <property type="entry name" value="HEME-BINDING PROTEIN 1"/>
    <property type="match status" value="1"/>
</dbReference>
<evidence type="ECO:0000256" key="1">
    <source>
        <dbReference type="ARBA" id="ARBA00004496"/>
    </source>
</evidence>
<dbReference type="GO" id="GO:0020037">
    <property type="term" value="F:heme binding"/>
    <property type="evidence" value="ECO:0007669"/>
    <property type="project" value="TreeGrafter"/>
</dbReference>
<reference evidence="7" key="1">
    <citation type="submission" date="2022-02" db="EMBL/GenBank/DDBJ databases">
        <title>Atlantic sturgeon de novo genome assembly.</title>
        <authorList>
            <person name="Stock M."/>
            <person name="Klopp C."/>
            <person name="Guiguen Y."/>
            <person name="Cabau C."/>
            <person name="Parinello H."/>
            <person name="Santidrian Yebra-Pimentel E."/>
            <person name="Kuhl H."/>
            <person name="Dirks R.P."/>
            <person name="Guessner J."/>
            <person name="Wuertz S."/>
            <person name="Du K."/>
            <person name="Schartl M."/>
        </authorList>
    </citation>
    <scope>NUCLEOTIDE SEQUENCE</scope>
    <source>
        <strain evidence="7">STURGEONOMICS-FGT-2020</strain>
        <tissue evidence="7">Whole blood</tissue>
    </source>
</reference>
<dbReference type="Proteomes" id="UP001230051">
    <property type="component" value="Unassembled WGS sequence"/>
</dbReference>
<dbReference type="Gene3D" id="3.20.80.10">
    <property type="entry name" value="Regulatory factor, effector binding domain"/>
    <property type="match status" value="1"/>
</dbReference>
<comment type="similarity">
    <text evidence="2">Belongs to the HEBP family.</text>
</comment>
<evidence type="ECO:0000256" key="4">
    <source>
        <dbReference type="ARBA" id="ARBA00022490"/>
    </source>
</evidence>
<comment type="subunit">
    <text evidence="3">Monomer.</text>
</comment>
<gene>
    <name evidence="7" type="primary">HEBP1</name>
    <name evidence="7" type="ORF">AOXY_G27097</name>
</gene>
<dbReference type="InterPro" id="IPR006917">
    <property type="entry name" value="SOUL_heme-bd"/>
</dbReference>
<dbReference type="InterPro" id="IPR011256">
    <property type="entry name" value="Reg_factor_effector_dom_sf"/>
</dbReference>
<dbReference type="SUPFAM" id="SSF55136">
    <property type="entry name" value="Probable bacterial effector-binding domain"/>
    <property type="match status" value="1"/>
</dbReference>
<keyword evidence="8" id="KW-1185">Reference proteome</keyword>
<dbReference type="FunFam" id="3.20.80.10:FF:000003">
    <property type="entry name" value="Heme-binding protein 1"/>
    <property type="match status" value="1"/>
</dbReference>
<keyword evidence="4" id="KW-0963">Cytoplasm</keyword>
<dbReference type="PANTHER" id="PTHR11220">
    <property type="entry name" value="HEME-BINDING PROTEIN-RELATED"/>
    <property type="match status" value="1"/>
</dbReference>
<comment type="function">
    <text evidence="5">May bind free porphyrinogens that may be present in the cell and thus facilitate removal of these potentially toxic compound. Binds with a high affinity to one molecule of heme or porphyrins. It binds metalloporphyrins, free porphyrins and N-methylprotoporphyrin with similar affinities.</text>
</comment>
<evidence type="ECO:0000256" key="2">
    <source>
        <dbReference type="ARBA" id="ARBA00009817"/>
    </source>
</evidence>
<protein>
    <recommendedName>
        <fullName evidence="6">Heme-binding protein 1</fullName>
    </recommendedName>
</protein>
<evidence type="ECO:0000256" key="3">
    <source>
        <dbReference type="ARBA" id="ARBA00011245"/>
    </source>
</evidence>
<sequence length="191" mass="20985">MFGLIKNSLLGGTEETPYKLLTSETKGDLNYEVRRYDGGMFATVNLDGKSFDEMSGEAVLKLLKYVGGSNDKGIGMGMTAPVSITAFPKEDGSLSGKLNVGIRIPTKFQSDPPSPTDETVKIEQRSGMTVYSTQFSGYAKEVDFRSHAARLMAALGDSAPYQRGQYLCNGYDPPMKPYGRRNEVWLLQEEP</sequence>
<comment type="caution">
    <text evidence="7">The sequence shown here is derived from an EMBL/GenBank/DDBJ whole genome shotgun (WGS) entry which is preliminary data.</text>
</comment>
<dbReference type="GO" id="GO:0005737">
    <property type="term" value="C:cytoplasm"/>
    <property type="evidence" value="ECO:0007669"/>
    <property type="project" value="UniProtKB-SubCell"/>
</dbReference>
<dbReference type="EMBL" id="JAGXEW010000031">
    <property type="protein sequence ID" value="KAK1155332.1"/>
    <property type="molecule type" value="Genomic_DNA"/>
</dbReference>
<comment type="subcellular location">
    <subcellularLocation>
        <location evidence="1">Cytoplasm</location>
    </subcellularLocation>
</comment>
<name>A0AAD8CS91_ACIOX</name>
<evidence type="ECO:0000313" key="7">
    <source>
        <dbReference type="EMBL" id="KAK1155332.1"/>
    </source>
</evidence>